<protein>
    <submittedName>
        <fullName evidence="2">Uncharacterized protein</fullName>
    </submittedName>
</protein>
<organism evidence="2 3">
    <name type="scientific">Liparis tanakae</name>
    <name type="common">Tanaka's snailfish</name>
    <dbReference type="NCBI Taxonomy" id="230148"/>
    <lineage>
        <taxon>Eukaryota</taxon>
        <taxon>Metazoa</taxon>
        <taxon>Chordata</taxon>
        <taxon>Craniata</taxon>
        <taxon>Vertebrata</taxon>
        <taxon>Euteleostomi</taxon>
        <taxon>Actinopterygii</taxon>
        <taxon>Neopterygii</taxon>
        <taxon>Teleostei</taxon>
        <taxon>Neoteleostei</taxon>
        <taxon>Acanthomorphata</taxon>
        <taxon>Eupercaria</taxon>
        <taxon>Perciformes</taxon>
        <taxon>Cottioidei</taxon>
        <taxon>Cottales</taxon>
        <taxon>Liparidae</taxon>
        <taxon>Liparis</taxon>
    </lineage>
</organism>
<reference evidence="2 3" key="1">
    <citation type="submission" date="2019-03" db="EMBL/GenBank/DDBJ databases">
        <title>First draft genome of Liparis tanakae, snailfish: a comprehensive survey of snailfish specific genes.</title>
        <authorList>
            <person name="Kim W."/>
            <person name="Song I."/>
            <person name="Jeong J.-H."/>
            <person name="Kim D."/>
            <person name="Kim S."/>
            <person name="Ryu S."/>
            <person name="Song J.Y."/>
            <person name="Lee S.K."/>
        </authorList>
    </citation>
    <scope>NUCLEOTIDE SEQUENCE [LARGE SCALE GENOMIC DNA]</scope>
    <source>
        <tissue evidence="2">Muscle</tissue>
    </source>
</reference>
<dbReference type="AlphaFoldDB" id="A0A4Z2GW02"/>
<sequence length="134" mass="14601">MTSVVGVVISQSQLKVSDSSLSRRSPFSTRSGSPWVWPTGSGSPRARPTGSGSPSARPTGRFLLRSSWAVPLSFLLQTRPESSSPMRPSGTPRTLRQTTAAACSAKRLDFSLEENQEETMRVLLYFFFSSVTVD</sequence>
<comment type="caution">
    <text evidence="2">The sequence shown here is derived from an EMBL/GenBank/DDBJ whole genome shotgun (WGS) entry which is preliminary data.</text>
</comment>
<dbReference type="EMBL" id="SRLO01000404">
    <property type="protein sequence ID" value="TNN57471.1"/>
    <property type="molecule type" value="Genomic_DNA"/>
</dbReference>
<keyword evidence="3" id="KW-1185">Reference proteome</keyword>
<accession>A0A4Z2GW02</accession>
<feature type="region of interest" description="Disordered" evidence="1">
    <location>
        <begin position="19"/>
        <end position="60"/>
    </location>
</feature>
<feature type="region of interest" description="Disordered" evidence="1">
    <location>
        <begin position="79"/>
        <end position="98"/>
    </location>
</feature>
<evidence type="ECO:0000313" key="3">
    <source>
        <dbReference type="Proteomes" id="UP000314294"/>
    </source>
</evidence>
<name>A0A4Z2GW02_9TELE</name>
<dbReference type="Proteomes" id="UP000314294">
    <property type="component" value="Unassembled WGS sequence"/>
</dbReference>
<proteinExistence type="predicted"/>
<gene>
    <name evidence="2" type="ORF">EYF80_032295</name>
</gene>
<evidence type="ECO:0000313" key="2">
    <source>
        <dbReference type="EMBL" id="TNN57471.1"/>
    </source>
</evidence>
<evidence type="ECO:0000256" key="1">
    <source>
        <dbReference type="SAM" id="MobiDB-lite"/>
    </source>
</evidence>
<feature type="compositionally biased region" description="Low complexity" evidence="1">
    <location>
        <begin position="19"/>
        <end position="31"/>
    </location>
</feature>